<evidence type="ECO:0000256" key="10">
    <source>
        <dbReference type="ARBA" id="ARBA00047984"/>
    </source>
</evidence>
<evidence type="ECO:0000256" key="9">
    <source>
        <dbReference type="ARBA" id="ARBA00023242"/>
    </source>
</evidence>
<dbReference type="GO" id="GO:0005524">
    <property type="term" value="F:ATP binding"/>
    <property type="evidence" value="ECO:0007669"/>
    <property type="project" value="UniProtKB-KW"/>
</dbReference>
<dbReference type="PROSITE" id="PS51192">
    <property type="entry name" value="HELICASE_ATP_BIND_1"/>
    <property type="match status" value="1"/>
</dbReference>
<dbReference type="GO" id="GO:0003723">
    <property type="term" value="F:RNA binding"/>
    <property type="evidence" value="ECO:0007669"/>
    <property type="project" value="TreeGrafter"/>
</dbReference>
<dbReference type="eggNOG" id="KOG0922">
    <property type="taxonomic scope" value="Eukaryota"/>
</dbReference>
<comment type="subcellular location">
    <subcellularLocation>
        <location evidence="1">Nucleus</location>
    </subcellularLocation>
</comment>
<dbReference type="InterPro" id="IPR001650">
    <property type="entry name" value="Helicase_C-like"/>
</dbReference>
<dbReference type="GO" id="GO:0003724">
    <property type="term" value="F:RNA helicase activity"/>
    <property type="evidence" value="ECO:0007669"/>
    <property type="project" value="UniProtKB-EC"/>
</dbReference>
<dbReference type="GO" id="GO:0016787">
    <property type="term" value="F:hydrolase activity"/>
    <property type="evidence" value="ECO:0007669"/>
    <property type="project" value="UniProtKB-KW"/>
</dbReference>
<evidence type="ECO:0000313" key="16">
    <source>
        <dbReference type="EMBL" id="EDW31677.1"/>
    </source>
</evidence>
<comment type="similarity">
    <text evidence="11">Belongs to the DEAD box helicase family. DEAH subfamily. DDX8/PRP22 sub-subfamily.</text>
</comment>
<dbReference type="InterPro" id="IPR014001">
    <property type="entry name" value="Helicase_ATP-bd"/>
</dbReference>
<dbReference type="InterPro" id="IPR049621">
    <property type="entry name" value="S1_DHX8_helicase"/>
</dbReference>
<dbReference type="Gene3D" id="3.40.50.300">
    <property type="entry name" value="P-loop containing nucleotide triphosphate hydrolases"/>
    <property type="match status" value="2"/>
</dbReference>
<evidence type="ECO:0000313" key="17">
    <source>
        <dbReference type="Proteomes" id="UP000008744"/>
    </source>
</evidence>
<dbReference type="InterPro" id="IPR002464">
    <property type="entry name" value="DNA/RNA_helicase_DEAH_CS"/>
</dbReference>
<keyword evidence="4" id="KW-0547">Nucleotide-binding</keyword>
<feature type="compositionally biased region" description="Basic and acidic residues" evidence="12">
    <location>
        <begin position="128"/>
        <end position="161"/>
    </location>
</feature>
<evidence type="ECO:0000256" key="3">
    <source>
        <dbReference type="ARBA" id="ARBA00022664"/>
    </source>
</evidence>
<feature type="region of interest" description="Disordered" evidence="12">
    <location>
        <begin position="264"/>
        <end position="360"/>
    </location>
</feature>
<keyword evidence="7" id="KW-0067">ATP-binding</keyword>
<dbReference type="PANTHER" id="PTHR18934:SF85">
    <property type="entry name" value="ATP-DEPENDENT RNA HELICASE DHX8"/>
    <property type="match status" value="1"/>
</dbReference>
<evidence type="ECO:0000256" key="8">
    <source>
        <dbReference type="ARBA" id="ARBA00023187"/>
    </source>
</evidence>
<dbReference type="PROSITE" id="PS51194">
    <property type="entry name" value="HELICASE_CTER"/>
    <property type="match status" value="1"/>
</dbReference>
<evidence type="ECO:0000256" key="1">
    <source>
        <dbReference type="ARBA" id="ARBA00004123"/>
    </source>
</evidence>
<evidence type="ECO:0000259" key="14">
    <source>
        <dbReference type="PROSITE" id="PS51192"/>
    </source>
</evidence>
<feature type="compositionally biased region" description="Polar residues" evidence="12">
    <location>
        <begin position="298"/>
        <end position="311"/>
    </location>
</feature>
<dbReference type="SMART" id="SM00490">
    <property type="entry name" value="HELICc"/>
    <property type="match status" value="1"/>
</dbReference>
<feature type="compositionally biased region" description="Basic and acidic residues" evidence="12">
    <location>
        <begin position="20"/>
        <end position="34"/>
    </location>
</feature>
<gene>
    <name evidence="16" type="primary">Dper\GL11247</name>
    <name evidence="16" type="ORF">Dper_GL11247</name>
</gene>
<evidence type="ECO:0000256" key="12">
    <source>
        <dbReference type="SAM" id="MobiDB-lite"/>
    </source>
</evidence>
<feature type="domain" description="S1 motif" evidence="13">
    <location>
        <begin position="195"/>
        <end position="266"/>
    </location>
</feature>
<dbReference type="SMART" id="SM00487">
    <property type="entry name" value="DEXDc"/>
    <property type="match status" value="1"/>
</dbReference>
<dbReference type="InterPro" id="IPR003029">
    <property type="entry name" value="S1_domain"/>
</dbReference>
<organism evidence="17">
    <name type="scientific">Drosophila persimilis</name>
    <name type="common">Fruit fly</name>
    <dbReference type="NCBI Taxonomy" id="7234"/>
    <lineage>
        <taxon>Eukaryota</taxon>
        <taxon>Metazoa</taxon>
        <taxon>Ecdysozoa</taxon>
        <taxon>Arthropoda</taxon>
        <taxon>Hexapoda</taxon>
        <taxon>Insecta</taxon>
        <taxon>Pterygota</taxon>
        <taxon>Neoptera</taxon>
        <taxon>Endopterygota</taxon>
        <taxon>Diptera</taxon>
        <taxon>Brachycera</taxon>
        <taxon>Muscomorpha</taxon>
        <taxon>Ephydroidea</taxon>
        <taxon>Drosophilidae</taxon>
        <taxon>Drosophila</taxon>
        <taxon>Sophophora</taxon>
    </lineage>
</organism>
<keyword evidence="6" id="KW-0347">Helicase</keyword>
<dbReference type="PROSITE" id="PS00690">
    <property type="entry name" value="DEAH_ATP_HELICASE"/>
    <property type="match status" value="1"/>
</dbReference>
<feature type="domain" description="Helicase C-terminal" evidence="15">
    <location>
        <begin position="687"/>
        <end position="867"/>
    </location>
</feature>
<feature type="region of interest" description="Disordered" evidence="12">
    <location>
        <begin position="1"/>
        <end position="192"/>
    </location>
</feature>
<feature type="compositionally biased region" description="Basic and acidic residues" evidence="12">
    <location>
        <begin position="52"/>
        <end position="65"/>
    </location>
</feature>
<dbReference type="SMART" id="SM00847">
    <property type="entry name" value="HA2"/>
    <property type="match status" value="1"/>
</dbReference>
<evidence type="ECO:0000256" key="4">
    <source>
        <dbReference type="ARBA" id="ARBA00022741"/>
    </source>
</evidence>
<dbReference type="Pfam" id="PF07717">
    <property type="entry name" value="OB_NTP_bind"/>
    <property type="match status" value="1"/>
</dbReference>
<dbReference type="CDD" id="cd18791">
    <property type="entry name" value="SF2_C_RHA"/>
    <property type="match status" value="1"/>
</dbReference>
<dbReference type="InterPro" id="IPR011709">
    <property type="entry name" value="DEAD-box_helicase_OB_fold"/>
</dbReference>
<dbReference type="GO" id="GO:0000390">
    <property type="term" value="P:spliceosomal complex disassembly"/>
    <property type="evidence" value="ECO:0007669"/>
    <property type="project" value="TreeGrafter"/>
</dbReference>
<dbReference type="GO" id="GO:0006325">
    <property type="term" value="P:chromatin organization"/>
    <property type="evidence" value="ECO:0007669"/>
    <property type="project" value="EnsemblMetazoa"/>
</dbReference>
<proteinExistence type="inferred from homology"/>
<dbReference type="KEGG" id="dpe:6591244"/>
<dbReference type="GO" id="GO:0048477">
    <property type="term" value="P:oogenesis"/>
    <property type="evidence" value="ECO:0007669"/>
    <property type="project" value="EnsemblMetazoa"/>
</dbReference>
<dbReference type="AlphaFoldDB" id="B4GDM0"/>
<dbReference type="SMART" id="SM00316">
    <property type="entry name" value="S1"/>
    <property type="match status" value="1"/>
</dbReference>
<dbReference type="Pfam" id="PF21010">
    <property type="entry name" value="HA2_C"/>
    <property type="match status" value="1"/>
</dbReference>
<evidence type="ECO:0000259" key="13">
    <source>
        <dbReference type="PROSITE" id="PS50126"/>
    </source>
</evidence>
<dbReference type="PANTHER" id="PTHR18934">
    <property type="entry name" value="ATP-DEPENDENT RNA HELICASE"/>
    <property type="match status" value="1"/>
</dbReference>
<dbReference type="Pfam" id="PF00575">
    <property type="entry name" value="S1"/>
    <property type="match status" value="1"/>
</dbReference>
<evidence type="ECO:0000256" key="2">
    <source>
        <dbReference type="ARBA" id="ARBA00012552"/>
    </source>
</evidence>
<dbReference type="FunFam" id="3.40.50.300:FF:000191">
    <property type="entry name" value="Pre-mRNA-splicing factor ATP-dependent RNA helicase"/>
    <property type="match status" value="1"/>
</dbReference>
<dbReference type="SMR" id="B4GDM0"/>
<feature type="compositionally biased region" description="Basic residues" evidence="12">
    <location>
        <begin position="108"/>
        <end position="127"/>
    </location>
</feature>
<dbReference type="CDD" id="cd17971">
    <property type="entry name" value="DEXHc_DHX8"/>
    <property type="match status" value="1"/>
</dbReference>
<dbReference type="EC" id="3.6.4.13" evidence="2"/>
<evidence type="ECO:0000256" key="7">
    <source>
        <dbReference type="ARBA" id="ARBA00022840"/>
    </source>
</evidence>
<keyword evidence="5" id="KW-0378">Hydrolase</keyword>
<dbReference type="EMBL" id="CH479181">
    <property type="protein sequence ID" value="EDW31677.1"/>
    <property type="molecule type" value="Genomic_DNA"/>
</dbReference>
<evidence type="ECO:0000256" key="5">
    <source>
        <dbReference type="ARBA" id="ARBA00022801"/>
    </source>
</evidence>
<dbReference type="SUPFAM" id="SSF52540">
    <property type="entry name" value="P-loop containing nucleoside triphosphate hydrolases"/>
    <property type="match status" value="1"/>
</dbReference>
<dbReference type="FunFam" id="3.40.50.300:FF:000101">
    <property type="entry name" value="Pre-mRNA-splicing factor ATP-dependent RNA helicase"/>
    <property type="match status" value="1"/>
</dbReference>
<dbReference type="OrthoDB" id="10253254at2759"/>
<sequence length="1152" mass="132140">MFPGLALPNDKYSQSEGQDEEAKEKHSVDKKTDLSDVDAAMMELEALAPGEGKTEDKKEIKESRERPHKRRERSRSREKARDTRKRSRSREDRNKERRRSKSREDRHRERRRSRSRDKERRRRSRSREHRDRERERRRSRSRDDRERDRGRRRSSSRDRHERRQRSRSRSGDRHDRRQEKMPPPSTVMADDPEAGKIYSGKVANIVPFGCFVQLFGLRKRWEGLVHISQLRAEGRVTDVTEVVARNQTVRVKVMSLTGQKVSLSMKEVDQESGRDLNPLSHTPEDDDSLRDRNPDGPFSSSTSMLNLQGNSLDGDENESRKRVTRISSPERWEIKQMISSGVLDRSEMPDFDEETGLLPKDEDDEADIEIEIVEEEPPFLSGHGRALHDLSPVRIVKNPDGSLAQAAMMQSALSKERREQKMLQREQEMEALPTNLNKNWIDPLPEEDTRNLAANMRGMGAAPAEVPEWKKHVIGGKKSSFGKKTDLTLVEQRQSLPIYKLRDDLIKAVTDNQILIVIGETGSGKTTQITQYLGECGFTARGKIGCTQPRRVAAMSVAKRVAEEYGCRLGQEVGYTIRFEDCTSPETIIKYMTDGMLLRECLMEAELKTYSVIMLDEAHERTIHTDVLFGLLKTAVQKRPELKLIVTSATLDAVKFSQYFFKAPIFTIPGRTFPVEVLYTKEPETDYLDASLITVMQIHLREPPGDILLFLTGQEEIDTACEILYERMKSLGPDVPELIILPVYSALPSEMQTRIFDPAPAGSRKVVIATNIAETSLTIDGIFYVVDPGFVKQKVYNSKTGMDSLVVTPISQAAAKQRAGRAGRTGPGKTYRLYTERAYRDEMLPTPVPEIQRTNLATTVLQLKTIGINDLLHFDFMDAPPVESLVMALEQLHSLSALDDEGLLTRLGRRMAEFPLEPNLSKMLIMSVALQCSDEILTIVSMLSVQNVFYRPKDKQALADQKKAKFNQAEGDHLTLLAVYNSWKNNKFSNAWCYENFVQIRTLKRSQDVRKQLLGIMDRHKLDVVSAGKSSVRIQKAVCSGFFRNAAKKDPQEGYRTLVDSQVVYIHPSSALFNRQPEWVIYHELVQTTKEYMREVTTIDPKWLVEFAPSFFRFSDPTKLSKFKKNQRLEPLYNKYEEPNAWRISRVRRRRN</sequence>
<dbReference type="OMA" id="MKEVDQV"/>
<evidence type="ECO:0000256" key="11">
    <source>
        <dbReference type="ARBA" id="ARBA00060756"/>
    </source>
</evidence>
<dbReference type="Proteomes" id="UP000008744">
    <property type="component" value="Unassembled WGS sequence"/>
</dbReference>
<evidence type="ECO:0000259" key="15">
    <source>
        <dbReference type="PROSITE" id="PS51194"/>
    </source>
</evidence>
<dbReference type="InterPro" id="IPR048333">
    <property type="entry name" value="HA2_WH"/>
</dbReference>
<dbReference type="PROSITE" id="PS50126">
    <property type="entry name" value="S1"/>
    <property type="match status" value="1"/>
</dbReference>
<accession>B4GDM0</accession>
<dbReference type="FunFam" id="1.20.120.1080:FF:000001">
    <property type="entry name" value="Pre-mRNA-splicing factor ATP-dependent RNA helicase"/>
    <property type="match status" value="1"/>
</dbReference>
<dbReference type="Gene3D" id="2.40.50.140">
    <property type="entry name" value="Nucleic acid-binding proteins"/>
    <property type="match status" value="1"/>
</dbReference>
<dbReference type="SUPFAM" id="SSF50249">
    <property type="entry name" value="Nucleic acid-binding proteins"/>
    <property type="match status" value="1"/>
</dbReference>
<dbReference type="STRING" id="7234.B4GDM0"/>
<keyword evidence="8" id="KW-0508">mRNA splicing</keyword>
<dbReference type="GO" id="GO:0071013">
    <property type="term" value="C:catalytic step 2 spliceosome"/>
    <property type="evidence" value="ECO:0007669"/>
    <property type="project" value="TreeGrafter"/>
</dbReference>
<dbReference type="Pfam" id="PF04408">
    <property type="entry name" value="WHD_HA2"/>
    <property type="match status" value="1"/>
</dbReference>
<dbReference type="FunFam" id="2.40.50.140:FF:000061">
    <property type="entry name" value="ATP-dependent RNA helicase DHX8"/>
    <property type="match status" value="1"/>
</dbReference>
<feature type="domain" description="Helicase ATP-binding" evidence="14">
    <location>
        <begin position="506"/>
        <end position="669"/>
    </location>
</feature>
<keyword evidence="17" id="KW-1185">Reference proteome</keyword>
<feature type="compositionally biased region" description="Acidic residues" evidence="12">
    <location>
        <begin position="349"/>
        <end position="360"/>
    </location>
</feature>
<dbReference type="InterPro" id="IPR012340">
    <property type="entry name" value="NA-bd_OB-fold"/>
</dbReference>
<dbReference type="Pfam" id="PF00271">
    <property type="entry name" value="Helicase_C"/>
    <property type="match status" value="1"/>
</dbReference>
<dbReference type="PhylomeDB" id="B4GDM0"/>
<keyword evidence="3" id="KW-0507">mRNA processing</keyword>
<dbReference type="InterPro" id="IPR007502">
    <property type="entry name" value="Helicase-assoc_dom"/>
</dbReference>
<keyword evidence="9" id="KW-0539">Nucleus</keyword>
<dbReference type="HOGENOM" id="CLU_001832_2_3_1"/>
<dbReference type="InterPro" id="IPR027417">
    <property type="entry name" value="P-loop_NTPase"/>
</dbReference>
<evidence type="ECO:0000256" key="6">
    <source>
        <dbReference type="ARBA" id="ARBA00022806"/>
    </source>
</evidence>
<reference evidence="16 17" key="1">
    <citation type="journal article" date="2007" name="Nature">
        <title>Evolution of genes and genomes on the Drosophila phylogeny.</title>
        <authorList>
            <consortium name="Drosophila 12 Genomes Consortium"/>
            <person name="Clark A.G."/>
            <person name="Eisen M.B."/>
            <person name="Smith D.R."/>
            <person name="Bergman C.M."/>
            <person name="Oliver B."/>
            <person name="Markow T.A."/>
            <person name="Kaufman T.C."/>
            <person name="Kellis M."/>
            <person name="Gelbart W."/>
            <person name="Iyer V.N."/>
            <person name="Pollard D.A."/>
            <person name="Sackton T.B."/>
            <person name="Larracuente A.M."/>
            <person name="Singh N.D."/>
            <person name="Abad J.P."/>
            <person name="Abt D.N."/>
            <person name="Adryan B."/>
            <person name="Aguade M."/>
            <person name="Akashi H."/>
            <person name="Anderson W.W."/>
            <person name="Aquadro C.F."/>
            <person name="Ardell D.H."/>
            <person name="Arguello R."/>
            <person name="Artieri C.G."/>
            <person name="Barbash D.A."/>
            <person name="Barker D."/>
            <person name="Barsanti P."/>
            <person name="Batterham P."/>
            <person name="Batzoglou S."/>
            <person name="Begun D."/>
            <person name="Bhutkar A."/>
            <person name="Blanco E."/>
            <person name="Bosak S.A."/>
            <person name="Bradley R.K."/>
            <person name="Brand A.D."/>
            <person name="Brent M.R."/>
            <person name="Brooks A.N."/>
            <person name="Brown R.H."/>
            <person name="Butlin R.K."/>
            <person name="Caggese C."/>
            <person name="Calvi B.R."/>
            <person name="Bernardo de Carvalho A."/>
            <person name="Caspi A."/>
            <person name="Castrezana S."/>
            <person name="Celniker S.E."/>
            <person name="Chang J.L."/>
            <person name="Chapple C."/>
            <person name="Chatterji S."/>
            <person name="Chinwalla A."/>
            <person name="Civetta A."/>
            <person name="Clifton S.W."/>
            <person name="Comeron J.M."/>
            <person name="Costello J.C."/>
            <person name="Coyne J.A."/>
            <person name="Daub J."/>
            <person name="David R.G."/>
            <person name="Delcher A.L."/>
            <person name="Delehaunty K."/>
            <person name="Do C.B."/>
            <person name="Ebling H."/>
            <person name="Edwards K."/>
            <person name="Eickbush T."/>
            <person name="Evans J.D."/>
            <person name="Filipski A."/>
            <person name="Findeiss S."/>
            <person name="Freyhult E."/>
            <person name="Fulton L."/>
            <person name="Fulton R."/>
            <person name="Garcia A.C."/>
            <person name="Gardiner A."/>
            <person name="Garfield D.A."/>
            <person name="Garvin B.E."/>
            <person name="Gibson G."/>
            <person name="Gilbert D."/>
            <person name="Gnerre S."/>
            <person name="Godfrey J."/>
            <person name="Good R."/>
            <person name="Gotea V."/>
            <person name="Gravely B."/>
            <person name="Greenberg A.J."/>
            <person name="Griffiths-Jones S."/>
            <person name="Gross S."/>
            <person name="Guigo R."/>
            <person name="Gustafson E.A."/>
            <person name="Haerty W."/>
            <person name="Hahn M.W."/>
            <person name="Halligan D.L."/>
            <person name="Halpern A.L."/>
            <person name="Halter G.M."/>
            <person name="Han M.V."/>
            <person name="Heger A."/>
            <person name="Hillier L."/>
            <person name="Hinrichs A.S."/>
            <person name="Holmes I."/>
            <person name="Hoskins R.A."/>
            <person name="Hubisz M.J."/>
            <person name="Hultmark D."/>
            <person name="Huntley M.A."/>
            <person name="Jaffe D.B."/>
            <person name="Jagadeeshan S."/>
            <person name="Jeck W.R."/>
            <person name="Johnson J."/>
            <person name="Jones C.D."/>
            <person name="Jordan W.C."/>
            <person name="Karpen G.H."/>
            <person name="Kataoka E."/>
            <person name="Keightley P.D."/>
            <person name="Kheradpour P."/>
            <person name="Kirkness E.F."/>
            <person name="Koerich L.B."/>
            <person name="Kristiansen K."/>
            <person name="Kudrna D."/>
            <person name="Kulathinal R.J."/>
            <person name="Kumar S."/>
            <person name="Kwok R."/>
            <person name="Lander E."/>
            <person name="Langley C.H."/>
            <person name="Lapoint R."/>
            <person name="Lazzaro B.P."/>
            <person name="Lee S.J."/>
            <person name="Levesque L."/>
            <person name="Li R."/>
            <person name="Lin C.F."/>
            <person name="Lin M.F."/>
            <person name="Lindblad-Toh K."/>
            <person name="Llopart A."/>
            <person name="Long M."/>
            <person name="Low L."/>
            <person name="Lozovsky E."/>
            <person name="Lu J."/>
            <person name="Luo M."/>
            <person name="Machado C.A."/>
            <person name="Makalowski W."/>
            <person name="Marzo M."/>
            <person name="Matsuda M."/>
            <person name="Matzkin L."/>
            <person name="McAllister B."/>
            <person name="McBride C.S."/>
            <person name="McKernan B."/>
            <person name="McKernan K."/>
            <person name="Mendez-Lago M."/>
            <person name="Minx P."/>
            <person name="Mollenhauer M.U."/>
            <person name="Montooth K."/>
            <person name="Mount S.M."/>
            <person name="Mu X."/>
            <person name="Myers E."/>
            <person name="Negre B."/>
            <person name="Newfeld S."/>
            <person name="Nielsen R."/>
            <person name="Noor M.A."/>
            <person name="O'Grady P."/>
            <person name="Pachter L."/>
            <person name="Papaceit M."/>
            <person name="Parisi M.J."/>
            <person name="Parisi M."/>
            <person name="Parts L."/>
            <person name="Pedersen J.S."/>
            <person name="Pesole G."/>
            <person name="Phillippy A.M."/>
            <person name="Ponting C.P."/>
            <person name="Pop M."/>
            <person name="Porcelli D."/>
            <person name="Powell J.R."/>
            <person name="Prohaska S."/>
            <person name="Pruitt K."/>
            <person name="Puig M."/>
            <person name="Quesneville H."/>
            <person name="Ram K.R."/>
            <person name="Rand D."/>
            <person name="Rasmussen M.D."/>
            <person name="Reed L.K."/>
            <person name="Reenan R."/>
            <person name="Reily A."/>
            <person name="Remington K.A."/>
            <person name="Rieger T.T."/>
            <person name="Ritchie M.G."/>
            <person name="Robin C."/>
            <person name="Rogers Y.H."/>
            <person name="Rohde C."/>
            <person name="Rozas J."/>
            <person name="Rubenfield M.J."/>
            <person name="Ruiz A."/>
            <person name="Russo S."/>
            <person name="Salzberg S.L."/>
            <person name="Sanchez-Gracia A."/>
            <person name="Saranga D.J."/>
            <person name="Sato H."/>
            <person name="Schaeffer S.W."/>
            <person name="Schatz M.C."/>
            <person name="Schlenke T."/>
            <person name="Schwartz R."/>
            <person name="Segarra C."/>
            <person name="Singh R.S."/>
            <person name="Sirot L."/>
            <person name="Sirota M."/>
            <person name="Sisneros N.B."/>
            <person name="Smith C.D."/>
            <person name="Smith T.F."/>
            <person name="Spieth J."/>
            <person name="Stage D.E."/>
            <person name="Stark A."/>
            <person name="Stephan W."/>
            <person name="Strausberg R.L."/>
            <person name="Strempel S."/>
            <person name="Sturgill D."/>
            <person name="Sutton G."/>
            <person name="Sutton G.G."/>
            <person name="Tao W."/>
            <person name="Teichmann S."/>
            <person name="Tobari Y.N."/>
            <person name="Tomimura Y."/>
            <person name="Tsolas J.M."/>
            <person name="Valente V.L."/>
            <person name="Venter E."/>
            <person name="Venter J.C."/>
            <person name="Vicario S."/>
            <person name="Vieira F.G."/>
            <person name="Vilella A.J."/>
            <person name="Villasante A."/>
            <person name="Walenz B."/>
            <person name="Wang J."/>
            <person name="Wasserman M."/>
            <person name="Watts T."/>
            <person name="Wilson D."/>
            <person name="Wilson R.K."/>
            <person name="Wing R.A."/>
            <person name="Wolfner M.F."/>
            <person name="Wong A."/>
            <person name="Wong G.K."/>
            <person name="Wu C.I."/>
            <person name="Wu G."/>
            <person name="Yamamoto D."/>
            <person name="Yang H.P."/>
            <person name="Yang S.P."/>
            <person name="Yorke J.A."/>
            <person name="Yoshida K."/>
            <person name="Zdobnov E."/>
            <person name="Zhang P."/>
            <person name="Zhang Y."/>
            <person name="Zimin A.V."/>
            <person name="Baldwin J."/>
            <person name="Abdouelleil A."/>
            <person name="Abdulkadir J."/>
            <person name="Abebe A."/>
            <person name="Abera B."/>
            <person name="Abreu J."/>
            <person name="Acer S.C."/>
            <person name="Aftuck L."/>
            <person name="Alexander A."/>
            <person name="An P."/>
            <person name="Anderson E."/>
            <person name="Anderson S."/>
            <person name="Arachi H."/>
            <person name="Azer M."/>
            <person name="Bachantsang P."/>
            <person name="Barry A."/>
            <person name="Bayul T."/>
            <person name="Berlin A."/>
            <person name="Bessette D."/>
            <person name="Bloom T."/>
            <person name="Blye J."/>
            <person name="Boguslavskiy L."/>
            <person name="Bonnet C."/>
            <person name="Boukhgalter B."/>
            <person name="Bourzgui I."/>
            <person name="Brown A."/>
            <person name="Cahill P."/>
            <person name="Channer S."/>
            <person name="Cheshatsang Y."/>
            <person name="Chuda L."/>
            <person name="Citroen M."/>
            <person name="Collymore A."/>
            <person name="Cooke P."/>
            <person name="Costello M."/>
            <person name="D'Aco K."/>
            <person name="Daza R."/>
            <person name="De Haan G."/>
            <person name="DeGray S."/>
            <person name="DeMaso C."/>
            <person name="Dhargay N."/>
            <person name="Dooley K."/>
            <person name="Dooley E."/>
            <person name="Doricent M."/>
            <person name="Dorje P."/>
            <person name="Dorjee K."/>
            <person name="Dupes A."/>
            <person name="Elong R."/>
            <person name="Falk J."/>
            <person name="Farina A."/>
            <person name="Faro S."/>
            <person name="Ferguson D."/>
            <person name="Fisher S."/>
            <person name="Foley C.D."/>
            <person name="Franke A."/>
            <person name="Friedrich D."/>
            <person name="Gadbois L."/>
            <person name="Gearin G."/>
            <person name="Gearin C.R."/>
            <person name="Giannoukos G."/>
            <person name="Goode T."/>
            <person name="Graham J."/>
            <person name="Grandbois E."/>
            <person name="Grewal S."/>
            <person name="Gyaltsen K."/>
            <person name="Hafez N."/>
            <person name="Hagos B."/>
            <person name="Hall J."/>
            <person name="Henson C."/>
            <person name="Hollinger A."/>
            <person name="Honan T."/>
            <person name="Huard M.D."/>
            <person name="Hughes L."/>
            <person name="Hurhula B."/>
            <person name="Husby M.E."/>
            <person name="Kamat A."/>
            <person name="Kanga B."/>
            <person name="Kashin S."/>
            <person name="Khazanovich D."/>
            <person name="Kisner P."/>
            <person name="Lance K."/>
            <person name="Lara M."/>
            <person name="Lee W."/>
            <person name="Lennon N."/>
            <person name="Letendre F."/>
            <person name="LeVine R."/>
            <person name="Lipovsky A."/>
            <person name="Liu X."/>
            <person name="Liu J."/>
            <person name="Liu S."/>
            <person name="Lokyitsang T."/>
            <person name="Lokyitsang Y."/>
            <person name="Lubonja R."/>
            <person name="Lui A."/>
            <person name="MacDonald P."/>
            <person name="Magnisalis V."/>
            <person name="Maru K."/>
            <person name="Matthews C."/>
            <person name="McCusker W."/>
            <person name="McDonough S."/>
            <person name="Mehta T."/>
            <person name="Meldrim J."/>
            <person name="Meneus L."/>
            <person name="Mihai O."/>
            <person name="Mihalev A."/>
            <person name="Mihova T."/>
            <person name="Mittelman R."/>
            <person name="Mlenga V."/>
            <person name="Montmayeur A."/>
            <person name="Mulrain L."/>
            <person name="Navidi A."/>
            <person name="Naylor J."/>
            <person name="Negash T."/>
            <person name="Nguyen T."/>
            <person name="Nguyen N."/>
            <person name="Nicol R."/>
            <person name="Norbu C."/>
            <person name="Norbu N."/>
            <person name="Novod N."/>
            <person name="O'Neill B."/>
            <person name="Osman S."/>
            <person name="Markiewicz E."/>
            <person name="Oyono O.L."/>
            <person name="Patti C."/>
            <person name="Phunkhang P."/>
            <person name="Pierre F."/>
            <person name="Priest M."/>
            <person name="Raghuraman S."/>
            <person name="Rege F."/>
            <person name="Reyes R."/>
            <person name="Rise C."/>
            <person name="Rogov P."/>
            <person name="Ross K."/>
            <person name="Ryan E."/>
            <person name="Settipalli S."/>
            <person name="Shea T."/>
            <person name="Sherpa N."/>
            <person name="Shi L."/>
            <person name="Shih D."/>
            <person name="Sparrow T."/>
            <person name="Spaulding J."/>
            <person name="Stalker J."/>
            <person name="Stange-Thomann N."/>
            <person name="Stavropoulos S."/>
            <person name="Stone C."/>
            <person name="Strader C."/>
            <person name="Tesfaye S."/>
            <person name="Thomson T."/>
            <person name="Thoulutsang Y."/>
            <person name="Thoulutsang D."/>
            <person name="Topham K."/>
            <person name="Topping I."/>
            <person name="Tsamla T."/>
            <person name="Vassiliev H."/>
            <person name="Vo A."/>
            <person name="Wangchuk T."/>
            <person name="Wangdi T."/>
            <person name="Weiand M."/>
            <person name="Wilkinson J."/>
            <person name="Wilson A."/>
            <person name="Yadav S."/>
            <person name="Young G."/>
            <person name="Yu Q."/>
            <person name="Zembek L."/>
            <person name="Zhong D."/>
            <person name="Zimmer A."/>
            <person name="Zwirko Z."/>
            <person name="Jaffe D.B."/>
            <person name="Alvarez P."/>
            <person name="Brockman W."/>
            <person name="Butler J."/>
            <person name="Chin C."/>
            <person name="Gnerre S."/>
            <person name="Grabherr M."/>
            <person name="Kleber M."/>
            <person name="Mauceli E."/>
            <person name="MacCallum I."/>
        </authorList>
    </citation>
    <scope>NUCLEOTIDE SEQUENCE [LARGE SCALE GENOMIC DNA]</scope>
    <source>
        <strain evidence="17">MSH-3 / Tucson 14011-0111.49</strain>
    </source>
</reference>
<comment type="catalytic activity">
    <reaction evidence="10">
        <text>ATP + H2O = ADP + phosphate + H(+)</text>
        <dbReference type="Rhea" id="RHEA:13065"/>
        <dbReference type="ChEBI" id="CHEBI:15377"/>
        <dbReference type="ChEBI" id="CHEBI:15378"/>
        <dbReference type="ChEBI" id="CHEBI:30616"/>
        <dbReference type="ChEBI" id="CHEBI:43474"/>
        <dbReference type="ChEBI" id="CHEBI:456216"/>
        <dbReference type="EC" id="3.6.4.13"/>
    </reaction>
</comment>
<dbReference type="CDD" id="cd05684">
    <property type="entry name" value="S1_DHX8_helicase"/>
    <property type="match status" value="1"/>
</dbReference>
<dbReference type="Gene3D" id="1.20.120.1080">
    <property type="match status" value="1"/>
</dbReference>
<protein>
    <recommendedName>
        <fullName evidence="2">RNA helicase</fullName>
        <ecNumber evidence="2">3.6.4.13</ecNumber>
    </recommendedName>
</protein>
<name>B4GDM0_DROPE</name>
<feature type="compositionally biased region" description="Basic and acidic residues" evidence="12">
    <location>
        <begin position="169"/>
        <end position="180"/>
    </location>
</feature>
<dbReference type="InterPro" id="IPR044762">
    <property type="entry name" value="DHX8/Prp22_DEXHc"/>
</dbReference>